<proteinExistence type="predicted"/>
<accession>A0ABR4HL20</accession>
<gene>
    <name evidence="1" type="ORF">BJX63DRAFT_388242</name>
</gene>
<name>A0ABR4HL20_9EURO</name>
<keyword evidence="2" id="KW-1185">Reference proteome</keyword>
<reference evidence="1 2" key="1">
    <citation type="submission" date="2024-07" db="EMBL/GenBank/DDBJ databases">
        <title>Section-level genome sequencing and comparative genomics of Aspergillus sections Usti and Cavernicolus.</title>
        <authorList>
            <consortium name="Lawrence Berkeley National Laboratory"/>
            <person name="Nybo J.L."/>
            <person name="Vesth T.C."/>
            <person name="Theobald S."/>
            <person name="Frisvad J.C."/>
            <person name="Larsen T.O."/>
            <person name="Kjaerboelling I."/>
            <person name="Rothschild-Mancinelli K."/>
            <person name="Lyhne E.K."/>
            <person name="Kogle M.E."/>
            <person name="Barry K."/>
            <person name="Clum A."/>
            <person name="Na H."/>
            <person name="Ledsgaard L."/>
            <person name="Lin J."/>
            <person name="Lipzen A."/>
            <person name="Kuo A."/>
            <person name="Riley R."/>
            <person name="Mondo S."/>
            <person name="Labutti K."/>
            <person name="Haridas S."/>
            <person name="Pangalinan J."/>
            <person name="Salamov A.A."/>
            <person name="Simmons B.A."/>
            <person name="Magnuson J.K."/>
            <person name="Chen J."/>
            <person name="Drula E."/>
            <person name="Henrissat B."/>
            <person name="Wiebenga A."/>
            <person name="Lubbers R.J."/>
            <person name="Gomes A.C."/>
            <person name="Makela M.R."/>
            <person name="Stajich J."/>
            <person name="Grigoriev I.V."/>
            <person name="Mortensen U.H."/>
            <person name="De Vries R.P."/>
            <person name="Baker S.E."/>
            <person name="Andersen M.R."/>
        </authorList>
    </citation>
    <scope>NUCLEOTIDE SEQUENCE [LARGE SCALE GENOMIC DNA]</scope>
    <source>
        <strain evidence="1 2">CBS 588.65</strain>
    </source>
</reference>
<evidence type="ECO:0000313" key="2">
    <source>
        <dbReference type="Proteomes" id="UP001610334"/>
    </source>
</evidence>
<sequence length="60" mass="6869">MSKRGNILRVQASARARGPGRICLRLHASYINFLRLQNVTHSRRVRKTGLPFRSTVLKPL</sequence>
<comment type="caution">
    <text evidence="1">The sequence shown here is derived from an EMBL/GenBank/DDBJ whole genome shotgun (WGS) entry which is preliminary data.</text>
</comment>
<organism evidence="1 2">
    <name type="scientific">Aspergillus granulosus</name>
    <dbReference type="NCBI Taxonomy" id="176169"/>
    <lineage>
        <taxon>Eukaryota</taxon>
        <taxon>Fungi</taxon>
        <taxon>Dikarya</taxon>
        <taxon>Ascomycota</taxon>
        <taxon>Pezizomycotina</taxon>
        <taxon>Eurotiomycetes</taxon>
        <taxon>Eurotiomycetidae</taxon>
        <taxon>Eurotiales</taxon>
        <taxon>Aspergillaceae</taxon>
        <taxon>Aspergillus</taxon>
        <taxon>Aspergillus subgen. Nidulantes</taxon>
    </lineage>
</organism>
<protein>
    <submittedName>
        <fullName evidence="1">Uncharacterized protein</fullName>
    </submittedName>
</protein>
<evidence type="ECO:0000313" key="1">
    <source>
        <dbReference type="EMBL" id="KAL2816086.1"/>
    </source>
</evidence>
<dbReference type="EMBL" id="JBFXLT010000024">
    <property type="protein sequence ID" value="KAL2816086.1"/>
    <property type="molecule type" value="Genomic_DNA"/>
</dbReference>
<dbReference type="Proteomes" id="UP001610334">
    <property type="component" value="Unassembled WGS sequence"/>
</dbReference>